<evidence type="ECO:0000313" key="2">
    <source>
        <dbReference type="EMBL" id="MBB3206361.1"/>
    </source>
</evidence>
<comment type="caution">
    <text evidence="2">The sequence shown here is derived from an EMBL/GenBank/DDBJ whole genome shotgun (WGS) entry which is preliminary data.</text>
</comment>
<evidence type="ECO:0000256" key="1">
    <source>
        <dbReference type="SAM" id="MobiDB-lite"/>
    </source>
</evidence>
<protein>
    <submittedName>
        <fullName evidence="2">Uncharacterized protein</fullName>
    </submittedName>
</protein>
<dbReference type="EMBL" id="JACHXU010000006">
    <property type="protein sequence ID" value="MBB3206361.1"/>
    <property type="molecule type" value="Genomic_DNA"/>
</dbReference>
<dbReference type="AlphaFoldDB" id="A0A7W5H5Z3"/>
<organism evidence="2 3">
    <name type="scientific">Aporhodopirellula rubra</name>
    <dbReference type="NCBI Taxonomy" id="980271"/>
    <lineage>
        <taxon>Bacteria</taxon>
        <taxon>Pseudomonadati</taxon>
        <taxon>Planctomycetota</taxon>
        <taxon>Planctomycetia</taxon>
        <taxon>Pirellulales</taxon>
        <taxon>Pirellulaceae</taxon>
        <taxon>Aporhodopirellula</taxon>
    </lineage>
</organism>
<name>A0A7W5H5Z3_9BACT</name>
<dbReference type="Proteomes" id="UP000536179">
    <property type="component" value="Unassembled WGS sequence"/>
</dbReference>
<sequence>MFQSTRFHRIAVRPGQVTALRSKLVLLFAVIVSAAGSCSVATAQYFGMPGFGYAPPVSVTIGPGPGFGWARPGAYVGPAYYPSPMAVMADHMARRRFEMAERFAARYGYPYGPAYAAVAPIVEVAPVLPMEPAMPLDPADPYGDYDGSGLEPQYGYDPSLDVVPDSGAFARAAERLTSALSQMENGEVWIEYLESNLLAQMASRGQLLSESAMRNLAARYQGVVANPDLNWLRDLDGFDDVMAGLIAITGGGQEIGFAPRQPARDDVHSSRRTGQPTVAPEVDAARGNSPAEMEQGAAESTEADSQNGTTQTGQSDKGDSVLTNEDGGGSIEVLPEPATTSL</sequence>
<feature type="compositionally biased region" description="Polar residues" evidence="1">
    <location>
        <begin position="303"/>
        <end position="315"/>
    </location>
</feature>
<dbReference type="RefSeq" id="WP_184304824.1">
    <property type="nucleotide sequence ID" value="NZ_JACHXU010000006.1"/>
</dbReference>
<accession>A0A7W5H5Z3</accession>
<evidence type="ECO:0000313" key="3">
    <source>
        <dbReference type="Proteomes" id="UP000536179"/>
    </source>
</evidence>
<proteinExistence type="predicted"/>
<reference evidence="2 3" key="1">
    <citation type="submission" date="2020-08" db="EMBL/GenBank/DDBJ databases">
        <title>Genomic Encyclopedia of Type Strains, Phase III (KMG-III): the genomes of soil and plant-associated and newly described type strains.</title>
        <authorList>
            <person name="Whitman W."/>
        </authorList>
    </citation>
    <scope>NUCLEOTIDE SEQUENCE [LARGE SCALE GENOMIC DNA]</scope>
    <source>
        <strain evidence="2 3">CECT 8075</strain>
    </source>
</reference>
<feature type="region of interest" description="Disordered" evidence="1">
    <location>
        <begin position="253"/>
        <end position="342"/>
    </location>
</feature>
<gene>
    <name evidence="2" type="ORF">FHS27_002170</name>
</gene>
<keyword evidence="3" id="KW-1185">Reference proteome</keyword>